<protein>
    <recommendedName>
        <fullName evidence="3">SH3b domain-containing protein</fullName>
    </recommendedName>
</protein>
<dbReference type="GO" id="GO:0008745">
    <property type="term" value="F:N-acetylmuramoyl-L-alanine amidase activity"/>
    <property type="evidence" value="ECO:0007669"/>
    <property type="project" value="InterPro"/>
</dbReference>
<dbReference type="EMBL" id="LDJR01000027">
    <property type="protein sequence ID" value="OAK74179.1"/>
    <property type="molecule type" value="Genomic_DNA"/>
</dbReference>
<dbReference type="Proteomes" id="UP000077881">
    <property type="component" value="Unassembled WGS sequence"/>
</dbReference>
<dbReference type="AlphaFoldDB" id="A0A178A2Y8"/>
<proteinExistence type="predicted"/>
<feature type="domain" description="SH3b" evidence="3">
    <location>
        <begin position="162"/>
        <end position="235"/>
    </location>
</feature>
<keyword evidence="5" id="KW-1185">Reference proteome</keyword>
<dbReference type="STRING" id="217031.ABB05_04625"/>
<dbReference type="PANTHER" id="PTHR30404">
    <property type="entry name" value="N-ACETYLMURAMOYL-L-ALANINE AMIDASE"/>
    <property type="match status" value="1"/>
</dbReference>
<dbReference type="Pfam" id="PF01520">
    <property type="entry name" value="Amidase_3"/>
    <property type="match status" value="1"/>
</dbReference>
<accession>A0A178A2Y8</accession>
<sequence length="418" mass="46277">MKKKAIVLTITVLFIAIIMYFSPISSANSEKIMITGDLVNVREQPGTAYSIVTQIHKGETYSLLDSKGDWYKIKLSSNQTGWIASWLAEKQSKSKTTTGTVNTATLNVRAEPDSASTKIGVLHEGDQVKKIGEQNDWSQIEYESETAWVNSAYINTQDSNPADSVSVSNAAQGNPINILYDHTNIRKKPALKSKIVAQVSAGETFYPLEKKGDWYKIEYSSGETGYVASWIVSSQGGNKKPGAKTIVIDPGHGGRDQGATGARGTLEKTLTLEVGNLLARKLDSAGFNVVLTRSSDEYISLESRTEQARQEQADAFISLHFDSIDEKQVVGHTSYYYNEQDRALAQAIHNEITNTIKLQDREARFGNYYVLRENSQPSVLLELGYLSNPQEENIIQSSSYQEQVTKAIVKGLNNYFSE</sequence>
<organism evidence="4 5">
    <name type="scientific">Lederbergia galactosidilytica</name>
    <dbReference type="NCBI Taxonomy" id="217031"/>
    <lineage>
        <taxon>Bacteria</taxon>
        <taxon>Bacillati</taxon>
        <taxon>Bacillota</taxon>
        <taxon>Bacilli</taxon>
        <taxon>Bacillales</taxon>
        <taxon>Bacillaceae</taxon>
        <taxon>Lederbergia</taxon>
    </lineage>
</organism>
<dbReference type="GO" id="GO:0030288">
    <property type="term" value="C:outer membrane-bounded periplasmic space"/>
    <property type="evidence" value="ECO:0007669"/>
    <property type="project" value="TreeGrafter"/>
</dbReference>
<dbReference type="PATRIC" id="fig|217031.6.peg.1003"/>
<gene>
    <name evidence="4" type="ORF">ABB05_04625</name>
</gene>
<evidence type="ECO:0000313" key="4">
    <source>
        <dbReference type="EMBL" id="OAK74179.1"/>
    </source>
</evidence>
<feature type="domain" description="SH3b" evidence="3">
    <location>
        <begin position="96"/>
        <end position="158"/>
    </location>
</feature>
<dbReference type="SMART" id="SM00646">
    <property type="entry name" value="Ami_3"/>
    <property type="match status" value="1"/>
</dbReference>
<keyword evidence="2" id="KW-0961">Cell wall biogenesis/degradation</keyword>
<dbReference type="SMART" id="SM00287">
    <property type="entry name" value="SH3b"/>
    <property type="match status" value="3"/>
</dbReference>
<reference evidence="4 5" key="1">
    <citation type="submission" date="2015-05" db="EMBL/GenBank/DDBJ databases">
        <title>Comparison of genome.</title>
        <authorList>
            <person name="Zheng Z."/>
            <person name="Sun M."/>
        </authorList>
    </citation>
    <scope>NUCLEOTIDE SEQUENCE [LARGE SCALE GENOMIC DNA]</scope>
    <source>
        <strain evidence="4 5">G25-74</strain>
    </source>
</reference>
<dbReference type="InterPro" id="IPR002508">
    <property type="entry name" value="MurNAc-LAA_cat"/>
</dbReference>
<dbReference type="RefSeq" id="WP_057986817.1">
    <property type="nucleotide sequence ID" value="NZ_JAGGKH010000007.1"/>
</dbReference>
<dbReference type="Gene3D" id="2.30.30.40">
    <property type="entry name" value="SH3 Domains"/>
    <property type="match status" value="3"/>
</dbReference>
<dbReference type="Pfam" id="PF08239">
    <property type="entry name" value="SH3_3"/>
    <property type="match status" value="3"/>
</dbReference>
<evidence type="ECO:0000256" key="1">
    <source>
        <dbReference type="ARBA" id="ARBA00022801"/>
    </source>
</evidence>
<dbReference type="InterPro" id="IPR050695">
    <property type="entry name" value="N-acetylmuramoyl_amidase_3"/>
</dbReference>
<comment type="caution">
    <text evidence="4">The sequence shown here is derived from an EMBL/GenBank/DDBJ whole genome shotgun (WGS) entry which is preliminary data.</text>
</comment>
<dbReference type="Gene3D" id="3.40.630.40">
    <property type="entry name" value="Zn-dependent exopeptidases"/>
    <property type="match status" value="1"/>
</dbReference>
<evidence type="ECO:0000259" key="3">
    <source>
        <dbReference type="PROSITE" id="PS51781"/>
    </source>
</evidence>
<dbReference type="GO" id="GO:0071555">
    <property type="term" value="P:cell wall organization"/>
    <property type="evidence" value="ECO:0007669"/>
    <property type="project" value="UniProtKB-KW"/>
</dbReference>
<dbReference type="PROSITE" id="PS51781">
    <property type="entry name" value="SH3B"/>
    <property type="match status" value="3"/>
</dbReference>
<dbReference type="CDD" id="cd02696">
    <property type="entry name" value="MurNAc-LAA"/>
    <property type="match status" value="1"/>
</dbReference>
<keyword evidence="1" id="KW-0378">Hydrolase</keyword>
<dbReference type="SUPFAM" id="SSF53187">
    <property type="entry name" value="Zn-dependent exopeptidases"/>
    <property type="match status" value="1"/>
</dbReference>
<dbReference type="InterPro" id="IPR017293">
    <property type="entry name" value="N-acetylmuramoyl-L-ala_amidase"/>
</dbReference>
<dbReference type="InterPro" id="IPR003646">
    <property type="entry name" value="SH3-like_bac-type"/>
</dbReference>
<dbReference type="GO" id="GO:0009253">
    <property type="term" value="P:peptidoglycan catabolic process"/>
    <property type="evidence" value="ECO:0007669"/>
    <property type="project" value="InterPro"/>
</dbReference>
<evidence type="ECO:0000256" key="2">
    <source>
        <dbReference type="ARBA" id="ARBA00023316"/>
    </source>
</evidence>
<dbReference type="PANTHER" id="PTHR30404:SF7">
    <property type="entry name" value="CELL WALL AMIDASE LYTH-RELATED"/>
    <property type="match status" value="1"/>
</dbReference>
<evidence type="ECO:0000313" key="5">
    <source>
        <dbReference type="Proteomes" id="UP000077881"/>
    </source>
</evidence>
<feature type="domain" description="SH3b" evidence="3">
    <location>
        <begin position="29"/>
        <end position="91"/>
    </location>
</feature>
<name>A0A178A2Y8_9BACI</name>
<dbReference type="PIRSF" id="PIRSF037846">
    <property type="entry name" value="Autolysin_YrvJ_prd"/>
    <property type="match status" value="1"/>
</dbReference>